<evidence type="ECO:0000313" key="1">
    <source>
        <dbReference type="EMBL" id="KZL81390.1"/>
    </source>
</evidence>
<accession>A0A167BIU8</accession>
<protein>
    <submittedName>
        <fullName evidence="1">Fad binding domain-containing protein</fullName>
    </submittedName>
</protein>
<dbReference type="Proteomes" id="UP000076584">
    <property type="component" value="Unassembled WGS sequence"/>
</dbReference>
<dbReference type="AlphaFoldDB" id="A0A167BIU8"/>
<dbReference type="EMBL" id="LFIW01001670">
    <property type="protein sequence ID" value="KZL81390.1"/>
    <property type="molecule type" value="Genomic_DNA"/>
</dbReference>
<proteinExistence type="predicted"/>
<organism evidence="1 2">
    <name type="scientific">Colletotrichum incanum</name>
    <name type="common">Soybean anthracnose fungus</name>
    <dbReference type="NCBI Taxonomy" id="1573173"/>
    <lineage>
        <taxon>Eukaryota</taxon>
        <taxon>Fungi</taxon>
        <taxon>Dikarya</taxon>
        <taxon>Ascomycota</taxon>
        <taxon>Pezizomycotina</taxon>
        <taxon>Sordariomycetes</taxon>
        <taxon>Hypocreomycetidae</taxon>
        <taxon>Glomerellales</taxon>
        <taxon>Glomerellaceae</taxon>
        <taxon>Colletotrichum</taxon>
        <taxon>Colletotrichum spaethianum species complex</taxon>
    </lineage>
</organism>
<name>A0A167BIU8_COLIC</name>
<reference evidence="1 2" key="1">
    <citation type="submission" date="2015-06" db="EMBL/GenBank/DDBJ databases">
        <title>Survival trade-offs in plant roots during colonization by closely related pathogenic and mutualistic fungi.</title>
        <authorList>
            <person name="Hacquard S."/>
            <person name="Kracher B."/>
            <person name="Hiruma K."/>
            <person name="Weinman A."/>
            <person name="Muench P."/>
            <person name="Garrido Oter R."/>
            <person name="Ver Loren van Themaat E."/>
            <person name="Dallerey J.-F."/>
            <person name="Damm U."/>
            <person name="Henrissat B."/>
            <person name="Lespinet O."/>
            <person name="Thon M."/>
            <person name="Kemen E."/>
            <person name="McHardy A.C."/>
            <person name="Schulze-Lefert P."/>
            <person name="O'Connell R.J."/>
        </authorList>
    </citation>
    <scope>NUCLEOTIDE SEQUENCE [LARGE SCALE GENOMIC DNA]</scope>
    <source>
        <strain evidence="1 2">MAFF 238704</strain>
    </source>
</reference>
<gene>
    <name evidence="1" type="ORF">CI238_00325</name>
</gene>
<keyword evidence="2" id="KW-1185">Reference proteome</keyword>
<sequence length="160" mass="17945">MSSENFCGMFAIHSDEVLASVDFLKRCKEAESDQEKLKELTKVNSPSAPKHWAMTSQSTAFLEMAWIIVSGGLNWHRQDSSTTVEQFNGDPSRKIRTYSIGTPDEKFSSKHRCVATSSAEKEKSARKNVRTRASEWSGCLLYDSSQLCPSQGTRDNKRVS</sequence>
<comment type="caution">
    <text evidence="1">The sequence shown here is derived from an EMBL/GenBank/DDBJ whole genome shotgun (WGS) entry which is preliminary data.</text>
</comment>
<evidence type="ECO:0000313" key="2">
    <source>
        <dbReference type="Proteomes" id="UP000076584"/>
    </source>
</evidence>